<protein>
    <submittedName>
        <fullName evidence="1">Glutaredoxin</fullName>
    </submittedName>
</protein>
<reference evidence="1 2" key="1">
    <citation type="journal article" date="2016" name="Virology">
        <title>The genomic content and context of auxiliary metabolic genes in marine cyanomyoviruses.</title>
        <authorList>
            <person name="Crummett L.T."/>
            <person name="Puxty R.J."/>
            <person name="Weihe C."/>
            <person name="Marston M.F."/>
            <person name="Martiny J.B."/>
        </authorList>
    </citation>
    <scope>NUCLEOTIDE SEQUENCE [LARGE SCALE GENOMIC DNA]</scope>
    <source>
        <strain evidence="1">0810PA29</strain>
    </source>
</reference>
<evidence type="ECO:0000313" key="1">
    <source>
        <dbReference type="EMBL" id="AOV61713.1"/>
    </source>
</evidence>
<dbReference type="RefSeq" id="YP_009324181.1">
    <property type="nucleotide sequence ID" value="NC_031935.1"/>
</dbReference>
<accession>A0A1D8KSP6</accession>
<proteinExistence type="predicted"/>
<evidence type="ECO:0000313" key="2">
    <source>
        <dbReference type="Proteomes" id="UP000202081"/>
    </source>
</evidence>
<sequence>MIQALVYGNGSQESERAKMVLEACGQDVREFLLGADFSDKQFRAEFGSEAEYPQIAIGLDHRGSLKETLKYMSDKGMFS</sequence>
<dbReference type="EMBL" id="KU686211">
    <property type="protein sequence ID" value="AOV61713.1"/>
    <property type="molecule type" value="Genomic_DNA"/>
</dbReference>
<dbReference type="Proteomes" id="UP000202081">
    <property type="component" value="Segment"/>
</dbReference>
<gene>
    <name evidence="1" type="ORF">P29B0810_018</name>
</gene>
<organism evidence="1 2">
    <name type="scientific">Synechococcus phage S-WAM2</name>
    <dbReference type="NCBI Taxonomy" id="1815522"/>
    <lineage>
        <taxon>Viruses</taxon>
        <taxon>Duplodnaviria</taxon>
        <taxon>Heunggongvirae</taxon>
        <taxon>Uroviricota</taxon>
        <taxon>Caudoviricetes</taxon>
        <taxon>Pantevenvirales</taxon>
        <taxon>Kyanoviridae</taxon>
        <taxon>Cymopoleiavirus</taxon>
        <taxon>Cymopoleiavirus swam2</taxon>
    </lineage>
</organism>
<dbReference type="OrthoDB" id="19294at10239"/>
<dbReference type="KEGG" id="vg:30309091"/>
<keyword evidence="2" id="KW-1185">Reference proteome</keyword>
<name>A0A1D8KSP6_9CAUD</name>
<dbReference type="GeneID" id="30309091"/>